<accession>A0A543HZD4</accession>
<protein>
    <submittedName>
        <fullName evidence="1">Uncharacterized protein</fullName>
    </submittedName>
</protein>
<sequence length="94" mass="10083">MVLEAHRLYGNVSSEGWVRPVDHVQDRPIAFPDLVRASGTTPQLVGAFVAGGTIPGRWDLPADDHLLFGDVDSDFMTVSVPGRSAATTFPAPRP</sequence>
<dbReference type="Proteomes" id="UP000316747">
    <property type="component" value="Unassembled WGS sequence"/>
</dbReference>
<keyword evidence="2" id="KW-1185">Reference proteome</keyword>
<proteinExistence type="predicted"/>
<evidence type="ECO:0000313" key="2">
    <source>
        <dbReference type="Proteomes" id="UP000316747"/>
    </source>
</evidence>
<organism evidence="1 2">
    <name type="scientific">Humibacillus xanthopallidus</name>
    <dbReference type="NCBI Taxonomy" id="412689"/>
    <lineage>
        <taxon>Bacteria</taxon>
        <taxon>Bacillati</taxon>
        <taxon>Actinomycetota</taxon>
        <taxon>Actinomycetes</taxon>
        <taxon>Micrococcales</taxon>
        <taxon>Intrasporangiaceae</taxon>
        <taxon>Humibacillus</taxon>
    </lineage>
</organism>
<name>A0A543HZD4_9MICO</name>
<dbReference type="AlphaFoldDB" id="A0A543HZD4"/>
<reference evidence="1 2" key="1">
    <citation type="submission" date="2019-06" db="EMBL/GenBank/DDBJ databases">
        <title>Genome sequencing of plant associated microbes to promote plant fitness in Sorghum bicolor and Oryza sativa.</title>
        <authorList>
            <person name="Coleman-Derr D."/>
        </authorList>
    </citation>
    <scope>NUCLEOTIDE SEQUENCE [LARGE SCALE GENOMIC DNA]</scope>
    <source>
        <strain evidence="1 2">KV-663</strain>
    </source>
</reference>
<comment type="caution">
    <text evidence="1">The sequence shown here is derived from an EMBL/GenBank/DDBJ whole genome shotgun (WGS) entry which is preliminary data.</text>
</comment>
<evidence type="ECO:0000313" key="1">
    <source>
        <dbReference type="EMBL" id="TQM63668.1"/>
    </source>
</evidence>
<dbReference type="EMBL" id="VFPM01000001">
    <property type="protein sequence ID" value="TQM63668.1"/>
    <property type="molecule type" value="Genomic_DNA"/>
</dbReference>
<gene>
    <name evidence="1" type="ORF">FBY41_0008</name>
</gene>